<dbReference type="PROSITE" id="PS50084">
    <property type="entry name" value="KH_TYPE_1"/>
    <property type="match status" value="1"/>
</dbReference>
<dbReference type="SMART" id="SM00322">
    <property type="entry name" value="KH"/>
    <property type="match status" value="1"/>
</dbReference>
<feature type="transmembrane region" description="Helical" evidence="2">
    <location>
        <begin position="6"/>
        <end position="24"/>
    </location>
</feature>
<dbReference type="InterPro" id="IPR036612">
    <property type="entry name" value="KH_dom_type_1_sf"/>
</dbReference>
<feature type="domain" description="K Homology" evidence="3">
    <location>
        <begin position="119"/>
        <end position="183"/>
    </location>
</feature>
<protein>
    <submittedName>
        <fullName evidence="4">KH domain-containing protein</fullName>
    </submittedName>
</protein>
<dbReference type="Pfam" id="PF14076">
    <property type="entry name" value="DUF4258"/>
    <property type="match status" value="1"/>
</dbReference>
<dbReference type="InterPro" id="IPR025354">
    <property type="entry name" value="DUF4258"/>
</dbReference>
<dbReference type="InterPro" id="IPR004088">
    <property type="entry name" value="KH_dom_type_1"/>
</dbReference>
<keyword evidence="2" id="KW-1133">Transmembrane helix</keyword>
<gene>
    <name evidence="4" type="ORF">QH948_05915</name>
</gene>
<evidence type="ECO:0000256" key="1">
    <source>
        <dbReference type="PROSITE-ProRule" id="PRU00117"/>
    </source>
</evidence>
<dbReference type="CDD" id="cd02393">
    <property type="entry name" value="KH-I_PNPase"/>
    <property type="match status" value="1"/>
</dbReference>
<evidence type="ECO:0000259" key="3">
    <source>
        <dbReference type="SMART" id="SM00322"/>
    </source>
</evidence>
<name>A0ABY8Q0K3_9ACTN</name>
<keyword evidence="2" id="KW-0472">Membrane</keyword>
<evidence type="ECO:0000256" key="2">
    <source>
        <dbReference type="SAM" id="Phobius"/>
    </source>
</evidence>
<evidence type="ECO:0000313" key="5">
    <source>
        <dbReference type="Proteomes" id="UP001244136"/>
    </source>
</evidence>
<dbReference type="EMBL" id="CP123967">
    <property type="protein sequence ID" value="WGT48284.1"/>
    <property type="molecule type" value="Genomic_DNA"/>
</dbReference>
<evidence type="ECO:0000313" key="4">
    <source>
        <dbReference type="EMBL" id="WGT48284.1"/>
    </source>
</evidence>
<dbReference type="Proteomes" id="UP001244136">
    <property type="component" value="Chromosome"/>
</dbReference>
<dbReference type="Gene3D" id="3.30.1370.10">
    <property type="entry name" value="K Homology domain, type 1"/>
    <property type="match status" value="1"/>
</dbReference>
<dbReference type="Pfam" id="PF00013">
    <property type="entry name" value="KH_1"/>
    <property type="match status" value="1"/>
</dbReference>
<keyword evidence="2" id="KW-0812">Transmembrane</keyword>
<dbReference type="RefSeq" id="WP_281145925.1">
    <property type="nucleotide sequence ID" value="NZ_CP123967.1"/>
</dbReference>
<dbReference type="SUPFAM" id="SSF54791">
    <property type="entry name" value="Eukaryotic type KH-domain (KH-domain type I)"/>
    <property type="match status" value="1"/>
</dbReference>
<keyword evidence="5" id="KW-1185">Reference proteome</keyword>
<dbReference type="InterPro" id="IPR004087">
    <property type="entry name" value="KH_dom"/>
</dbReference>
<reference evidence="4 5" key="1">
    <citation type="journal article" date="2008" name="Int. J. Syst. Evol. Microbiol.">
        <title>Tessaracoccus flavescens sp. nov., isolated from marine sediment.</title>
        <authorList>
            <person name="Lee D.W."/>
            <person name="Lee S.D."/>
        </authorList>
    </citation>
    <scope>NUCLEOTIDE SEQUENCE [LARGE SCALE GENOMIC DNA]</scope>
    <source>
        <strain evidence="4 5">T21</strain>
    </source>
</reference>
<proteinExistence type="predicted"/>
<organism evidence="4 5">
    <name type="scientific">Tessaracoccus lacteus</name>
    <dbReference type="NCBI Taxonomy" id="3041766"/>
    <lineage>
        <taxon>Bacteria</taxon>
        <taxon>Bacillati</taxon>
        <taxon>Actinomycetota</taxon>
        <taxon>Actinomycetes</taxon>
        <taxon>Propionibacteriales</taxon>
        <taxon>Propionibacteriaceae</taxon>
        <taxon>Tessaracoccus</taxon>
    </lineage>
</organism>
<keyword evidence="1" id="KW-0694">RNA-binding</keyword>
<accession>A0ABY8Q0K3</accession>
<sequence>MPPTEVLLVALLIAVLALVALRLLRRPTRPTAPTRPAVPRLPAGAEVRWTTHARERMSQRGVSIDNVRAVVTRPERAVADAAEGSVRLERDLGGRTLKVWVVAPWPPEREAVVKSTAWADYTGEVTVPRASLGRVIGKGGATIRGIRSAHDARIVQDGTTFRISADDADSVRRAQQSIRRAARI</sequence>